<feature type="domain" description="Retrotransposon gag" evidence="2">
    <location>
        <begin position="175"/>
        <end position="267"/>
    </location>
</feature>
<evidence type="ECO:0000313" key="3">
    <source>
        <dbReference type="EMBL" id="KAF5188734.1"/>
    </source>
</evidence>
<feature type="region of interest" description="Disordered" evidence="1">
    <location>
        <begin position="322"/>
        <end position="352"/>
    </location>
</feature>
<sequence>MKTLETNLKNNDIRFAEITDKQDEFKGRQEEFQGELDEIRSLVLEMKSNLVSLTKNVETILKFQEKEVNQNNPTASVQLEANGKEAENSNCRNGILGPPPGIHSKNHQDRHNAMGRFPDLVNEHPNSQFSSVYGNFKIPKLDFPQFNGDDVRGWIRKTNRYFLFNPIESSQMVLFASLHLQGRADIWFQARVESLEKLKWEEFTKVIRSRFSDEVYENVVGEFNKLQQTGSVREYQEKFEDLQALVLIKNNKLDEQYFIDSFISGLKAEIKSSVQMFVPKSLSEAISLARLQESTLENMQKSYKFNTKPLYLQPNTVFNSTNQGKTSKVNYPQNSFASSSKSPYTSRSSTAGSIPIKRLTPQEMQARRAKNLCYNCDETYSFDHVCKEKQIYMIIGDSLEEEVEVSENENQQGEISEMEEVSISLNALQGITSYETIRLRGVVHGQ</sequence>
<feature type="non-terminal residue" evidence="3">
    <location>
        <position position="446"/>
    </location>
</feature>
<organism evidence="3 4">
    <name type="scientific">Thalictrum thalictroides</name>
    <name type="common">Rue-anemone</name>
    <name type="synonym">Anemone thalictroides</name>
    <dbReference type="NCBI Taxonomy" id="46969"/>
    <lineage>
        <taxon>Eukaryota</taxon>
        <taxon>Viridiplantae</taxon>
        <taxon>Streptophyta</taxon>
        <taxon>Embryophyta</taxon>
        <taxon>Tracheophyta</taxon>
        <taxon>Spermatophyta</taxon>
        <taxon>Magnoliopsida</taxon>
        <taxon>Ranunculales</taxon>
        <taxon>Ranunculaceae</taxon>
        <taxon>Thalictroideae</taxon>
        <taxon>Thalictrum</taxon>
    </lineage>
</organism>
<proteinExistence type="predicted"/>
<keyword evidence="4" id="KW-1185">Reference proteome</keyword>
<evidence type="ECO:0000313" key="4">
    <source>
        <dbReference type="Proteomes" id="UP000554482"/>
    </source>
</evidence>
<dbReference type="Pfam" id="PF03732">
    <property type="entry name" value="Retrotrans_gag"/>
    <property type="match status" value="1"/>
</dbReference>
<gene>
    <name evidence="3" type="ORF">FRX31_021679</name>
</gene>
<dbReference type="OrthoDB" id="2013610at2759"/>
<feature type="compositionally biased region" description="Polar residues" evidence="1">
    <location>
        <begin position="322"/>
        <end position="337"/>
    </location>
</feature>
<dbReference type="InterPro" id="IPR005162">
    <property type="entry name" value="Retrotrans_gag_dom"/>
</dbReference>
<protein>
    <submittedName>
        <fullName evidence="3">Ty3/gypsy retrotransposon protein</fullName>
    </submittedName>
</protein>
<dbReference type="Proteomes" id="UP000554482">
    <property type="component" value="Unassembled WGS sequence"/>
</dbReference>
<comment type="caution">
    <text evidence="3">The sequence shown here is derived from an EMBL/GenBank/DDBJ whole genome shotgun (WGS) entry which is preliminary data.</text>
</comment>
<accession>A0A7J6VUF7</accession>
<reference evidence="3 4" key="1">
    <citation type="submission" date="2020-06" db="EMBL/GenBank/DDBJ databases">
        <title>Transcriptomic and genomic resources for Thalictrum thalictroides and T. hernandezii: Facilitating candidate gene discovery in an emerging model plant lineage.</title>
        <authorList>
            <person name="Arias T."/>
            <person name="Riano-Pachon D.M."/>
            <person name="Di Stilio V.S."/>
        </authorList>
    </citation>
    <scope>NUCLEOTIDE SEQUENCE [LARGE SCALE GENOMIC DNA]</scope>
    <source>
        <strain evidence="4">cv. WT478/WT964</strain>
        <tissue evidence="3">Leaves</tissue>
    </source>
</reference>
<feature type="compositionally biased region" description="Low complexity" evidence="1">
    <location>
        <begin position="338"/>
        <end position="349"/>
    </location>
</feature>
<dbReference type="EMBL" id="JABWDY010026382">
    <property type="protein sequence ID" value="KAF5188734.1"/>
    <property type="molecule type" value="Genomic_DNA"/>
</dbReference>
<evidence type="ECO:0000259" key="2">
    <source>
        <dbReference type="Pfam" id="PF03732"/>
    </source>
</evidence>
<evidence type="ECO:0000256" key="1">
    <source>
        <dbReference type="SAM" id="MobiDB-lite"/>
    </source>
</evidence>
<dbReference type="AlphaFoldDB" id="A0A7J6VUF7"/>
<name>A0A7J6VUF7_THATH</name>